<dbReference type="EMBL" id="CP102480">
    <property type="protein sequence ID" value="UUX50584.1"/>
    <property type="molecule type" value="Genomic_DNA"/>
</dbReference>
<feature type="transmembrane region" description="Helical" evidence="6">
    <location>
        <begin position="367"/>
        <end position="387"/>
    </location>
</feature>
<keyword evidence="3 6" id="KW-0812">Transmembrane</keyword>
<dbReference type="Pfam" id="PF06965">
    <property type="entry name" value="Na_H_antiport_1"/>
    <property type="match status" value="1"/>
</dbReference>
<dbReference type="KEGG" id="naci:NUH88_02570"/>
<dbReference type="NCBIfam" id="NF007111">
    <property type="entry name" value="PRK09560.1"/>
    <property type="match status" value="1"/>
</dbReference>
<evidence type="ECO:0000313" key="7">
    <source>
        <dbReference type="EMBL" id="UUX50584.1"/>
    </source>
</evidence>
<dbReference type="GO" id="GO:0006885">
    <property type="term" value="P:regulation of pH"/>
    <property type="evidence" value="ECO:0007669"/>
    <property type="project" value="UniProtKB-UniRule"/>
</dbReference>
<dbReference type="AlphaFoldDB" id="A0A9J7ATC0"/>
<feature type="transmembrane region" description="Helical" evidence="6">
    <location>
        <begin position="187"/>
        <end position="206"/>
    </location>
</feature>
<dbReference type="Gene3D" id="1.20.1530.10">
    <property type="entry name" value="Na+/H+ antiporter like domain"/>
    <property type="match status" value="1"/>
</dbReference>
<dbReference type="NCBIfam" id="NF007112">
    <property type="entry name" value="PRK09561.1"/>
    <property type="match status" value="1"/>
</dbReference>
<dbReference type="NCBIfam" id="TIGR00773">
    <property type="entry name" value="NhaA"/>
    <property type="match status" value="1"/>
</dbReference>
<comment type="function">
    <text evidence="6">Na(+)/H(+) antiporter that extrudes sodium in exchange for external protons.</text>
</comment>
<accession>A0A9J7ATC0</accession>
<keyword evidence="2 6" id="KW-1003">Cell membrane</keyword>
<gene>
    <name evidence="6 7" type="primary">nhaA</name>
    <name evidence="7" type="ORF">NUH88_02570</name>
</gene>
<keyword evidence="6" id="KW-0813">Transport</keyword>
<evidence type="ECO:0000256" key="5">
    <source>
        <dbReference type="ARBA" id="ARBA00023136"/>
    </source>
</evidence>
<evidence type="ECO:0000256" key="4">
    <source>
        <dbReference type="ARBA" id="ARBA00022989"/>
    </source>
</evidence>
<dbReference type="InterPro" id="IPR023171">
    <property type="entry name" value="Na/H_antiporter_dom_sf"/>
</dbReference>
<evidence type="ECO:0000256" key="2">
    <source>
        <dbReference type="ARBA" id="ARBA00022475"/>
    </source>
</evidence>
<feature type="transmembrane region" description="Helical" evidence="6">
    <location>
        <begin position="334"/>
        <end position="355"/>
    </location>
</feature>
<name>A0A9J7ATC0_9PROT</name>
<evidence type="ECO:0000256" key="6">
    <source>
        <dbReference type="HAMAP-Rule" id="MF_01844"/>
    </source>
</evidence>
<keyword evidence="6" id="KW-0406">Ion transport</keyword>
<feature type="transmembrane region" description="Helical" evidence="6">
    <location>
        <begin position="161"/>
        <end position="181"/>
    </location>
</feature>
<evidence type="ECO:0000313" key="8">
    <source>
        <dbReference type="Proteomes" id="UP001060336"/>
    </source>
</evidence>
<dbReference type="GO" id="GO:0015385">
    <property type="term" value="F:sodium:proton antiporter activity"/>
    <property type="evidence" value="ECO:0007669"/>
    <property type="project" value="UniProtKB-UniRule"/>
</dbReference>
<evidence type="ECO:0000256" key="3">
    <source>
        <dbReference type="ARBA" id="ARBA00022692"/>
    </source>
</evidence>
<feature type="transmembrane region" description="Helical" evidence="6">
    <location>
        <begin position="264"/>
        <end position="287"/>
    </location>
</feature>
<proteinExistence type="inferred from homology"/>
<keyword evidence="6" id="KW-0915">Sodium</keyword>
<comment type="subcellular location">
    <subcellularLocation>
        <location evidence="1">Cell inner membrane</location>
        <topology evidence="1">Multi-pass membrane protein</topology>
    </subcellularLocation>
    <subcellularLocation>
        <location evidence="6">Cell membrane</location>
        <topology evidence="6">Multi-pass membrane protein</topology>
    </subcellularLocation>
</comment>
<organism evidence="7 8">
    <name type="scientific">Nisaea acidiphila</name>
    <dbReference type="NCBI Taxonomy" id="1862145"/>
    <lineage>
        <taxon>Bacteria</taxon>
        <taxon>Pseudomonadati</taxon>
        <taxon>Pseudomonadota</taxon>
        <taxon>Alphaproteobacteria</taxon>
        <taxon>Rhodospirillales</taxon>
        <taxon>Thalassobaculaceae</taxon>
        <taxon>Nisaea</taxon>
    </lineage>
</organism>
<protein>
    <recommendedName>
        <fullName evidence="6">Na(+)/H(+) antiporter NhaA</fullName>
    </recommendedName>
    <alternativeName>
        <fullName evidence="6">Sodium/proton antiporter NhaA</fullName>
    </alternativeName>
</protein>
<comment type="similarity">
    <text evidence="6">Belongs to the NhaA Na(+)/H(+) (TC 2.A.33) antiporter family.</text>
</comment>
<sequence length="402" mass="42195">MSASAALRSPFALLRHEAAPGVLLFLSAIVALVLDNSSLAWLYDGLLETPVTFAVGELLIDKPLLLWINDGLMAIFFFYVALEIKRELVEGHLSDPREAALPTVAAIGGMAMPALVFLFFTWGMTVEMQGWAIPAATDIAFALGVLALLGKGVPPALKVFLLSLAIIDDLGAIVIIALFYTADLSEIALLSGALGAAVLVAMNRLGVTRVAPYVLVGAVMWVAVLKSGVHATLAGVIIGLTIPLNSREDEDSPLVRLEHGLKPWVGFFIMPVFAFANAGIPLAGLSFADLLAPLPLGIALGLFVGKQIGVFGFAYLAVRSGLSRLPKGTDFRQIYGVSLLAGIGFTMSLFIGTLAFSDVEHARAVRLGVMSGSILSGLLGFAVLKWATARSAVTTRAAPATA</sequence>
<dbReference type="PANTHER" id="PTHR30341:SF0">
    <property type="entry name" value="NA(+)_H(+) ANTIPORTER NHAA"/>
    <property type="match status" value="1"/>
</dbReference>
<keyword evidence="5 6" id="KW-0472">Membrane</keyword>
<dbReference type="Proteomes" id="UP001060336">
    <property type="component" value="Chromosome"/>
</dbReference>
<feature type="transmembrane region" description="Helical" evidence="6">
    <location>
        <begin position="103"/>
        <end position="125"/>
    </location>
</feature>
<dbReference type="PANTHER" id="PTHR30341">
    <property type="entry name" value="SODIUM ION/PROTON ANTIPORTER NHAA-RELATED"/>
    <property type="match status" value="1"/>
</dbReference>
<keyword evidence="6" id="KW-0050">Antiport</keyword>
<dbReference type="GO" id="GO:0005886">
    <property type="term" value="C:plasma membrane"/>
    <property type="evidence" value="ECO:0007669"/>
    <property type="project" value="UniProtKB-SubCell"/>
</dbReference>
<keyword evidence="8" id="KW-1185">Reference proteome</keyword>
<evidence type="ECO:0000256" key="1">
    <source>
        <dbReference type="ARBA" id="ARBA00004429"/>
    </source>
</evidence>
<dbReference type="InterPro" id="IPR004670">
    <property type="entry name" value="NhaA"/>
</dbReference>
<feature type="transmembrane region" description="Helical" evidence="6">
    <location>
        <begin position="63"/>
        <end position="82"/>
    </location>
</feature>
<keyword evidence="4 6" id="KW-1133">Transmembrane helix</keyword>
<comment type="catalytic activity">
    <reaction evidence="6">
        <text>Na(+)(in) + 2 H(+)(out) = Na(+)(out) + 2 H(+)(in)</text>
        <dbReference type="Rhea" id="RHEA:29251"/>
        <dbReference type="ChEBI" id="CHEBI:15378"/>
        <dbReference type="ChEBI" id="CHEBI:29101"/>
    </reaction>
</comment>
<feature type="transmembrane region" description="Helical" evidence="6">
    <location>
        <begin position="21"/>
        <end position="43"/>
    </location>
</feature>
<keyword evidence="6" id="KW-0739">Sodium transport</keyword>
<reference evidence="7" key="1">
    <citation type="submission" date="2022-08" db="EMBL/GenBank/DDBJ databases">
        <title>Nisaea acidiphila sp. nov., isolated from a marine algal debris and emended description of the genus Nisaea Urios et al. 2008.</title>
        <authorList>
            <person name="Kwon K."/>
        </authorList>
    </citation>
    <scope>NUCLEOTIDE SEQUENCE</scope>
    <source>
        <strain evidence="7">MEBiC11861</strain>
    </source>
</reference>
<dbReference type="HAMAP" id="MF_01844">
    <property type="entry name" value="NhaA"/>
    <property type="match status" value="1"/>
</dbReference>
<dbReference type="RefSeq" id="WP_257769773.1">
    <property type="nucleotide sequence ID" value="NZ_CP102480.1"/>
</dbReference>
<feature type="transmembrane region" description="Helical" evidence="6">
    <location>
        <begin position="131"/>
        <end position="149"/>
    </location>
</feature>
<feature type="transmembrane region" description="Helical" evidence="6">
    <location>
        <begin position="294"/>
        <end position="314"/>
    </location>
</feature>